<dbReference type="Gene3D" id="3.30.1360.10">
    <property type="entry name" value="RNA polymerase, RBP11-like subunit"/>
    <property type="match status" value="1"/>
</dbReference>
<dbReference type="InterPro" id="IPR008193">
    <property type="entry name" value="RNA_pol_Rpb11_13-16kDa_CS"/>
</dbReference>
<comment type="caution">
    <text evidence="8">The sequence shown here is derived from an EMBL/GenBank/DDBJ whole genome shotgun (WGS) entry which is preliminary data.</text>
</comment>
<comment type="similarity">
    <text evidence="5">Belongs to the archaeal Rpo11/eukaryotic RPB11/RPC19 RNA polymerase subunit family.</text>
</comment>
<name>A0AAD5RP75_9PEZI</name>
<gene>
    <name evidence="8" type="ORF">MKZ38_003403</name>
</gene>
<dbReference type="GO" id="GO:0003899">
    <property type="term" value="F:DNA-directed RNA polymerase activity"/>
    <property type="evidence" value="ECO:0007669"/>
    <property type="project" value="InterPro"/>
</dbReference>
<dbReference type="SUPFAM" id="SSF55257">
    <property type="entry name" value="RBP11-like subunits of RNA polymerase"/>
    <property type="match status" value="1"/>
</dbReference>
<dbReference type="Pfam" id="PF13656">
    <property type="entry name" value="RNA_pol_L_2"/>
    <property type="match status" value="1"/>
</dbReference>
<dbReference type="PANTHER" id="PTHR13946">
    <property type="entry name" value="DNA-DIRECTED RNA POLYMERASE I,II,III"/>
    <property type="match status" value="1"/>
</dbReference>
<dbReference type="EMBL" id="JAKWBI020000207">
    <property type="protein sequence ID" value="KAJ2899097.1"/>
    <property type="molecule type" value="Genomic_DNA"/>
</dbReference>
<dbReference type="GO" id="GO:0005666">
    <property type="term" value="C:RNA polymerase III complex"/>
    <property type="evidence" value="ECO:0007669"/>
    <property type="project" value="TreeGrafter"/>
</dbReference>
<organism evidence="8 9">
    <name type="scientific">Zalerion maritima</name>
    <dbReference type="NCBI Taxonomy" id="339359"/>
    <lineage>
        <taxon>Eukaryota</taxon>
        <taxon>Fungi</taxon>
        <taxon>Dikarya</taxon>
        <taxon>Ascomycota</taxon>
        <taxon>Pezizomycotina</taxon>
        <taxon>Sordariomycetes</taxon>
        <taxon>Lulworthiomycetidae</taxon>
        <taxon>Lulworthiales</taxon>
        <taxon>Lulworthiaceae</taxon>
        <taxon>Zalerion</taxon>
    </lineage>
</organism>
<dbReference type="GO" id="GO:0003677">
    <property type="term" value="F:DNA binding"/>
    <property type="evidence" value="ECO:0007669"/>
    <property type="project" value="InterPro"/>
</dbReference>
<evidence type="ECO:0000256" key="4">
    <source>
        <dbReference type="ARBA" id="ARBA00023242"/>
    </source>
</evidence>
<protein>
    <recommendedName>
        <fullName evidence="7">DNA-directed RNA polymerase RBP11-like dimerisation domain-containing protein</fullName>
    </recommendedName>
</protein>
<evidence type="ECO:0000256" key="5">
    <source>
        <dbReference type="ARBA" id="ARBA00025751"/>
    </source>
</evidence>
<dbReference type="Proteomes" id="UP001201980">
    <property type="component" value="Unassembled WGS sequence"/>
</dbReference>
<dbReference type="GO" id="GO:0006362">
    <property type="term" value="P:transcription elongation by RNA polymerase I"/>
    <property type="evidence" value="ECO:0007669"/>
    <property type="project" value="TreeGrafter"/>
</dbReference>
<evidence type="ECO:0000256" key="2">
    <source>
        <dbReference type="ARBA" id="ARBA00022478"/>
    </source>
</evidence>
<keyword evidence="3" id="KW-0804">Transcription</keyword>
<evidence type="ECO:0000313" key="9">
    <source>
        <dbReference type="Proteomes" id="UP001201980"/>
    </source>
</evidence>
<keyword evidence="9" id="KW-1185">Reference proteome</keyword>
<dbReference type="InterPro" id="IPR033898">
    <property type="entry name" value="RNAP_AC19"/>
</dbReference>
<evidence type="ECO:0000313" key="8">
    <source>
        <dbReference type="EMBL" id="KAJ2899097.1"/>
    </source>
</evidence>
<feature type="compositionally biased region" description="Basic and acidic residues" evidence="6">
    <location>
        <begin position="1"/>
        <end position="12"/>
    </location>
</feature>
<sequence>MSPSRADLKENEDASSSASSLAAEENATMEDAQREPVEAEVEGDVEMEDGEEDEDEEEEYVQRIRLLPGSTEHAASFEILHEGHTLGNVLRYIIIKNPDVEFCAYDIPHPSEPKMNLRIQTFETTTATEALQKGLKDLEESCDVIAEKFTKAREDFSGTA</sequence>
<dbReference type="AlphaFoldDB" id="A0AAD5RP75"/>
<accession>A0AAD5RP75</accession>
<proteinExistence type="inferred from homology"/>
<feature type="domain" description="DNA-directed RNA polymerase RBP11-like dimerisation" evidence="7">
    <location>
        <begin position="75"/>
        <end position="147"/>
    </location>
</feature>
<dbReference type="PROSITE" id="PS01154">
    <property type="entry name" value="RNA_POL_L_13KD"/>
    <property type="match status" value="1"/>
</dbReference>
<keyword evidence="4" id="KW-0539">Nucleus</keyword>
<dbReference type="GO" id="GO:0046983">
    <property type="term" value="F:protein dimerization activity"/>
    <property type="evidence" value="ECO:0007669"/>
    <property type="project" value="InterPro"/>
</dbReference>
<dbReference type="GO" id="GO:0006383">
    <property type="term" value="P:transcription by RNA polymerase III"/>
    <property type="evidence" value="ECO:0007669"/>
    <property type="project" value="TreeGrafter"/>
</dbReference>
<dbReference type="PANTHER" id="PTHR13946:SF28">
    <property type="entry name" value="DNA-DIRECTED RNA POLYMERASES I AND III SUBUNIT RPAC2"/>
    <property type="match status" value="1"/>
</dbReference>
<evidence type="ECO:0000256" key="3">
    <source>
        <dbReference type="ARBA" id="ARBA00023163"/>
    </source>
</evidence>
<dbReference type="InterPro" id="IPR036603">
    <property type="entry name" value="RBP11-like"/>
</dbReference>
<dbReference type="InterPro" id="IPR022905">
    <property type="entry name" value="Rpo11-like"/>
</dbReference>
<keyword evidence="2" id="KW-0240">DNA-directed RNA polymerase</keyword>
<feature type="region of interest" description="Disordered" evidence="6">
    <location>
        <begin position="1"/>
        <end position="60"/>
    </location>
</feature>
<evidence type="ECO:0000256" key="1">
    <source>
        <dbReference type="ARBA" id="ARBA00004123"/>
    </source>
</evidence>
<feature type="compositionally biased region" description="Low complexity" evidence="6">
    <location>
        <begin position="14"/>
        <end position="26"/>
    </location>
</feature>
<evidence type="ECO:0000259" key="7">
    <source>
        <dbReference type="Pfam" id="PF13656"/>
    </source>
</evidence>
<feature type="compositionally biased region" description="Acidic residues" evidence="6">
    <location>
        <begin position="38"/>
        <end position="59"/>
    </location>
</feature>
<dbReference type="InterPro" id="IPR009025">
    <property type="entry name" value="RBP11-like_dimer"/>
</dbReference>
<reference evidence="8" key="1">
    <citation type="submission" date="2022-07" db="EMBL/GenBank/DDBJ databases">
        <title>Draft genome sequence of Zalerion maritima ATCC 34329, a (micro)plastics degrading marine fungus.</title>
        <authorList>
            <person name="Paco A."/>
            <person name="Goncalves M.F.M."/>
            <person name="Rocha-Santos T.A.P."/>
            <person name="Alves A."/>
        </authorList>
    </citation>
    <scope>NUCLEOTIDE SEQUENCE</scope>
    <source>
        <strain evidence="8">ATCC 34329</strain>
    </source>
</reference>
<evidence type="ECO:0000256" key="6">
    <source>
        <dbReference type="SAM" id="MobiDB-lite"/>
    </source>
</evidence>
<dbReference type="CDD" id="cd07029">
    <property type="entry name" value="RNAP_I_III_AC19"/>
    <property type="match status" value="1"/>
</dbReference>
<comment type="subcellular location">
    <subcellularLocation>
        <location evidence="1">Nucleus</location>
    </subcellularLocation>
</comment>
<dbReference type="GO" id="GO:0055029">
    <property type="term" value="C:nuclear DNA-directed RNA polymerase complex"/>
    <property type="evidence" value="ECO:0007669"/>
    <property type="project" value="UniProtKB-ARBA"/>
</dbReference>
<dbReference type="GO" id="GO:0005736">
    <property type="term" value="C:RNA polymerase I complex"/>
    <property type="evidence" value="ECO:0007669"/>
    <property type="project" value="TreeGrafter"/>
</dbReference>
<dbReference type="HAMAP" id="MF_00261">
    <property type="entry name" value="RNApol_arch_Rpo11"/>
    <property type="match status" value="1"/>
</dbReference>